<dbReference type="Gene3D" id="3.50.50.60">
    <property type="entry name" value="FAD/NAD(P)-binding domain"/>
    <property type="match status" value="1"/>
</dbReference>
<dbReference type="Gene3D" id="3.40.30.120">
    <property type="match status" value="1"/>
</dbReference>
<dbReference type="RefSeq" id="WP_328340606.1">
    <property type="nucleotide sequence ID" value="NZ_CP107906.1"/>
</dbReference>
<dbReference type="Pfam" id="PF21274">
    <property type="entry name" value="Rng_hyd_C"/>
    <property type="match status" value="1"/>
</dbReference>
<proteinExistence type="predicted"/>
<evidence type="ECO:0000313" key="1">
    <source>
        <dbReference type="EMBL" id="WUG95326.1"/>
    </source>
</evidence>
<organism evidence="1 2">
    <name type="scientific">Streptomyces violaceus</name>
    <name type="common">Streptomyces venezuelae</name>
    <dbReference type="NCBI Taxonomy" id="1936"/>
    <lineage>
        <taxon>Bacteria</taxon>
        <taxon>Bacillati</taxon>
        <taxon>Actinomycetota</taxon>
        <taxon>Actinomycetes</taxon>
        <taxon>Kitasatosporales</taxon>
        <taxon>Streptomycetaceae</taxon>
        <taxon>Streptomyces</taxon>
    </lineage>
</organism>
<dbReference type="Proteomes" id="UP001341259">
    <property type="component" value="Chromosome"/>
</dbReference>
<protein>
    <recommendedName>
        <fullName evidence="3">FAD-binding domain-containing protein</fullName>
    </recommendedName>
</protein>
<keyword evidence="2" id="KW-1185">Reference proteome</keyword>
<evidence type="ECO:0008006" key="3">
    <source>
        <dbReference type="Google" id="ProtNLM"/>
    </source>
</evidence>
<sequence>MARGWAPETLLDGYQAERHPIGREVIRDSGRMMRLALIHSPVLSTAMNLLSRAAAAIPPVADRLAAKATGLAVSYPAPTGTHPRTGRRAPDLELAQGTGTATRLYEALRACRFVLVSRFPEVTGWEGRTITVAPAVGSKAPALLLVRPDGYIAWAADGHDHDALLTALTTWVGPRQDVAST</sequence>
<dbReference type="EMBL" id="CP107906">
    <property type="protein sequence ID" value="WUG95326.1"/>
    <property type="molecule type" value="Genomic_DNA"/>
</dbReference>
<accession>A0ABZ1NUZ0</accession>
<reference evidence="1 2" key="1">
    <citation type="submission" date="2022-10" db="EMBL/GenBank/DDBJ databases">
        <title>The complete genomes of actinobacterial strains from the NBC collection.</title>
        <authorList>
            <person name="Joergensen T.S."/>
            <person name="Alvarez Arevalo M."/>
            <person name="Sterndorff E.B."/>
            <person name="Faurdal D."/>
            <person name="Vuksanovic O."/>
            <person name="Mourched A.-S."/>
            <person name="Charusanti P."/>
            <person name="Shaw S."/>
            <person name="Blin K."/>
            <person name="Weber T."/>
        </authorList>
    </citation>
    <scope>NUCLEOTIDE SEQUENCE [LARGE SCALE GENOMIC DNA]</scope>
    <source>
        <strain evidence="1 2">NBC_00456</strain>
    </source>
</reference>
<name>A0ABZ1NUZ0_STRVL</name>
<gene>
    <name evidence="1" type="ORF">OHB29_21015</name>
</gene>
<dbReference type="InterPro" id="IPR036188">
    <property type="entry name" value="FAD/NAD-bd_sf"/>
</dbReference>
<evidence type="ECO:0000313" key="2">
    <source>
        <dbReference type="Proteomes" id="UP001341259"/>
    </source>
</evidence>